<reference evidence="2 3" key="1">
    <citation type="submission" date="2007-06" db="EMBL/GenBank/DDBJ databases">
        <authorList>
            <person name="Shimkets L."/>
            <person name="Ferriera S."/>
            <person name="Johnson J."/>
            <person name="Kravitz S."/>
            <person name="Beeson K."/>
            <person name="Sutton G."/>
            <person name="Rogers Y.-H."/>
            <person name="Friedman R."/>
            <person name="Frazier M."/>
            <person name="Venter J.C."/>
        </authorList>
    </citation>
    <scope>NUCLEOTIDE SEQUENCE [LARGE SCALE GENOMIC DNA]</scope>
    <source>
        <strain evidence="2 3">SIR-1</strain>
    </source>
</reference>
<evidence type="ECO:0000313" key="3">
    <source>
        <dbReference type="Proteomes" id="UP000005801"/>
    </source>
</evidence>
<feature type="compositionally biased region" description="Basic and acidic residues" evidence="1">
    <location>
        <begin position="1"/>
        <end position="13"/>
    </location>
</feature>
<proteinExistence type="predicted"/>
<gene>
    <name evidence="2" type="ORF">PPSIR1_23159</name>
</gene>
<dbReference type="AlphaFoldDB" id="A6GC56"/>
<feature type="region of interest" description="Disordered" evidence="1">
    <location>
        <begin position="1"/>
        <end position="26"/>
    </location>
</feature>
<comment type="caution">
    <text evidence="2">The sequence shown here is derived from an EMBL/GenBank/DDBJ whole genome shotgun (WGS) entry which is preliminary data.</text>
</comment>
<accession>A6GC56</accession>
<dbReference type="EMBL" id="ABCS01000063">
    <property type="protein sequence ID" value="EDM76505.1"/>
    <property type="molecule type" value="Genomic_DNA"/>
</dbReference>
<evidence type="ECO:0000313" key="2">
    <source>
        <dbReference type="EMBL" id="EDM76505.1"/>
    </source>
</evidence>
<keyword evidence="3" id="KW-1185">Reference proteome</keyword>
<organism evidence="2 3">
    <name type="scientific">Plesiocystis pacifica SIR-1</name>
    <dbReference type="NCBI Taxonomy" id="391625"/>
    <lineage>
        <taxon>Bacteria</taxon>
        <taxon>Pseudomonadati</taxon>
        <taxon>Myxococcota</taxon>
        <taxon>Polyangia</taxon>
        <taxon>Nannocystales</taxon>
        <taxon>Nannocystaceae</taxon>
        <taxon>Plesiocystis</taxon>
    </lineage>
</organism>
<name>A6GC56_9BACT</name>
<protein>
    <submittedName>
        <fullName evidence="2">Uncharacterized protein</fullName>
    </submittedName>
</protein>
<dbReference type="Proteomes" id="UP000005801">
    <property type="component" value="Unassembled WGS sequence"/>
</dbReference>
<sequence>MGDLDEQARDPSARDLVGLEGLDDLG</sequence>
<evidence type="ECO:0000256" key="1">
    <source>
        <dbReference type="SAM" id="MobiDB-lite"/>
    </source>
</evidence>